<evidence type="ECO:0000256" key="5">
    <source>
        <dbReference type="ARBA" id="ARBA00022618"/>
    </source>
</evidence>
<keyword evidence="10" id="KW-0997">Cell inner membrane</keyword>
<keyword evidence="5 10" id="KW-0132">Cell division</keyword>
<dbReference type="InterPro" id="IPR003838">
    <property type="entry name" value="ABC3_permease_C"/>
</dbReference>
<accession>G4QDF6</accession>
<keyword evidence="6 11" id="KW-0812">Transmembrane</keyword>
<dbReference type="Pfam" id="PF18075">
    <property type="entry name" value="FtsX_ECD"/>
    <property type="match status" value="1"/>
</dbReference>
<dbReference type="GO" id="GO:0051301">
    <property type="term" value="P:cell division"/>
    <property type="evidence" value="ECO:0007669"/>
    <property type="project" value="UniProtKB-KW"/>
</dbReference>
<dbReference type="STRING" id="1008459.TASI_0182"/>
<dbReference type="GO" id="GO:0032153">
    <property type="term" value="C:cell division site"/>
    <property type="evidence" value="ECO:0007669"/>
    <property type="project" value="TreeGrafter"/>
</dbReference>
<evidence type="ECO:0000256" key="6">
    <source>
        <dbReference type="ARBA" id="ARBA00022692"/>
    </source>
</evidence>
<dbReference type="EMBL" id="CP003059">
    <property type="protein sequence ID" value="AEP35973.1"/>
    <property type="molecule type" value="Genomic_DNA"/>
</dbReference>
<comment type="similarity">
    <text evidence="2 10">Belongs to the ABC-4 integral membrane protein family. FtsX subfamily.</text>
</comment>
<name>G4QDF6_TAYAM</name>
<evidence type="ECO:0000256" key="8">
    <source>
        <dbReference type="ARBA" id="ARBA00023136"/>
    </source>
</evidence>
<dbReference type="Proteomes" id="UP000009284">
    <property type="component" value="Chromosome"/>
</dbReference>
<dbReference type="eggNOG" id="COG2177">
    <property type="taxonomic scope" value="Bacteria"/>
</dbReference>
<dbReference type="PIRSF" id="PIRSF003097">
    <property type="entry name" value="FtsX"/>
    <property type="match status" value="1"/>
</dbReference>
<evidence type="ECO:0000313" key="15">
    <source>
        <dbReference type="Proteomes" id="UP000009284"/>
    </source>
</evidence>
<keyword evidence="7 11" id="KW-1133">Transmembrane helix</keyword>
<feature type="transmembrane region" description="Helical" evidence="11">
    <location>
        <begin position="227"/>
        <end position="253"/>
    </location>
</feature>
<dbReference type="GO" id="GO:0005886">
    <property type="term" value="C:plasma membrane"/>
    <property type="evidence" value="ECO:0007669"/>
    <property type="project" value="UniProtKB-SubCell"/>
</dbReference>
<dbReference type="OrthoDB" id="9813411at2"/>
<dbReference type="AlphaFoldDB" id="G4QDF6"/>
<keyword evidence="8 10" id="KW-0472">Membrane</keyword>
<dbReference type="RefSeq" id="WP_014110872.1">
    <property type="nucleotide sequence ID" value="NC_016043.1"/>
</dbReference>
<dbReference type="InterPro" id="IPR004513">
    <property type="entry name" value="FtsX"/>
</dbReference>
<dbReference type="PANTHER" id="PTHR47755:SF1">
    <property type="entry name" value="CELL DIVISION PROTEIN FTSX"/>
    <property type="match status" value="1"/>
</dbReference>
<evidence type="ECO:0000256" key="3">
    <source>
        <dbReference type="ARBA" id="ARBA00021907"/>
    </source>
</evidence>
<feature type="domain" description="ABC3 transporter permease C-terminal" evidence="12">
    <location>
        <begin position="180"/>
        <end position="298"/>
    </location>
</feature>
<dbReference type="InterPro" id="IPR040690">
    <property type="entry name" value="FtsX_ECD"/>
</dbReference>
<feature type="transmembrane region" description="Helical" evidence="11">
    <location>
        <begin position="176"/>
        <end position="197"/>
    </location>
</feature>
<organism evidence="14 15">
    <name type="scientific">Taylorella asinigenitalis (strain MCE3)</name>
    <dbReference type="NCBI Taxonomy" id="1008459"/>
    <lineage>
        <taxon>Bacteria</taxon>
        <taxon>Pseudomonadati</taxon>
        <taxon>Pseudomonadota</taxon>
        <taxon>Betaproteobacteria</taxon>
        <taxon>Burkholderiales</taxon>
        <taxon>Alcaligenaceae</taxon>
        <taxon>Taylorella</taxon>
    </lineage>
</organism>
<gene>
    <name evidence="14" type="ordered locus">TASI_0182</name>
</gene>
<evidence type="ECO:0000256" key="10">
    <source>
        <dbReference type="PIRNR" id="PIRNR003097"/>
    </source>
</evidence>
<evidence type="ECO:0000256" key="1">
    <source>
        <dbReference type="ARBA" id="ARBA00004651"/>
    </source>
</evidence>
<reference evidence="14 15" key="2">
    <citation type="journal article" date="2012" name="PLoS ONE">
        <title>Genomic characterization of the taylorella genus.</title>
        <authorList>
            <person name="Hebert L."/>
            <person name="Moumen B."/>
            <person name="Pons N."/>
            <person name="Duquesne F."/>
            <person name="Breuil M.F."/>
            <person name="Goux D."/>
            <person name="Batto J.M."/>
            <person name="Laugier C."/>
            <person name="Renault P."/>
            <person name="Petry S."/>
        </authorList>
    </citation>
    <scope>NUCLEOTIDE SEQUENCE [LARGE SCALE GENOMIC DNA]</scope>
    <source>
        <strain evidence="14 15">MCE3</strain>
    </source>
</reference>
<evidence type="ECO:0000256" key="9">
    <source>
        <dbReference type="ARBA" id="ARBA00023306"/>
    </source>
</evidence>
<evidence type="ECO:0000256" key="7">
    <source>
        <dbReference type="ARBA" id="ARBA00022989"/>
    </source>
</evidence>
<evidence type="ECO:0000256" key="11">
    <source>
        <dbReference type="SAM" id="Phobius"/>
    </source>
</evidence>
<dbReference type="PANTHER" id="PTHR47755">
    <property type="entry name" value="CELL DIVISION PROTEIN FTSX"/>
    <property type="match status" value="1"/>
</dbReference>
<keyword evidence="4 10" id="KW-1003">Cell membrane</keyword>
<feature type="transmembrane region" description="Helical" evidence="11">
    <location>
        <begin position="27"/>
        <end position="50"/>
    </location>
</feature>
<dbReference type="Pfam" id="PF02687">
    <property type="entry name" value="FtsX"/>
    <property type="match status" value="1"/>
</dbReference>
<dbReference type="Gene3D" id="3.30.70.3040">
    <property type="match status" value="1"/>
</dbReference>
<comment type="subcellular location">
    <subcellularLocation>
        <location evidence="10">Cell inner membrane</location>
    </subcellularLocation>
    <subcellularLocation>
        <location evidence="1">Cell membrane</location>
        <topology evidence="1">Multi-pass membrane protein</topology>
    </subcellularLocation>
</comment>
<feature type="domain" description="FtsX extracellular" evidence="13">
    <location>
        <begin position="63"/>
        <end position="154"/>
    </location>
</feature>
<keyword evidence="15" id="KW-1185">Reference proteome</keyword>
<evidence type="ECO:0000259" key="13">
    <source>
        <dbReference type="Pfam" id="PF18075"/>
    </source>
</evidence>
<proteinExistence type="inferred from homology"/>
<evidence type="ECO:0000256" key="4">
    <source>
        <dbReference type="ARBA" id="ARBA00022475"/>
    </source>
</evidence>
<feature type="transmembrane region" description="Helical" evidence="11">
    <location>
        <begin position="273"/>
        <end position="295"/>
    </location>
</feature>
<evidence type="ECO:0000313" key="14">
    <source>
        <dbReference type="EMBL" id="AEP35973.1"/>
    </source>
</evidence>
<sequence length="301" mass="33204">MKSWLRHYGYAINTAFRRLAQMPASSILNIVVIAFVLSIPLVLSSIVTALEPATQRVSVNPVITVFMKESVSLKETESFEQNLKSKFSDSIASTSVVSKDEAYASLRQQPEWAESLETLKTNPLPHSIIVTLKDSVTSEEAKGIAESINRDNLVDLLQFDSEWIKKLQSLLNFMRALLGVLALGVIIVVVSTVFNTIRMQALVQRDEIAVARLVGATESFVRRPFRVFGAITGLFASILAIVFAKIALMSLNGALSEFASTYGINYSLELPNFFYLLISILIVMLVASISAAWSVTKTTKF</sequence>
<reference key="1">
    <citation type="submission" date="2011-09" db="EMBL/GenBank/DDBJ databases">
        <title>Genomic characterization of the Taylorella genus.</title>
        <authorList>
            <person name="Hebert L."/>
            <person name="Moumen B."/>
            <person name="Pons N."/>
            <person name="Duquesne F."/>
            <person name="Breuil M.-F."/>
            <person name="Goux D."/>
            <person name="Batto J.-M."/>
            <person name="Renault P."/>
            <person name="Laugier C."/>
            <person name="Petry S."/>
        </authorList>
    </citation>
    <scope>NUCLEOTIDE SEQUENCE</scope>
    <source>
        <strain>MCE3</strain>
    </source>
</reference>
<evidence type="ECO:0000256" key="2">
    <source>
        <dbReference type="ARBA" id="ARBA00007379"/>
    </source>
</evidence>
<evidence type="ECO:0000259" key="12">
    <source>
        <dbReference type="Pfam" id="PF02687"/>
    </source>
</evidence>
<dbReference type="HOGENOM" id="CLU_073546_0_0_4"/>
<protein>
    <recommendedName>
        <fullName evidence="3 10">Cell division protein FtsX</fullName>
    </recommendedName>
</protein>
<keyword evidence="9 10" id="KW-0131">Cell cycle</keyword>
<comment type="function">
    <text evidence="10">Part of the ABC transporter FtsEX involved in cellular division.</text>
</comment>
<dbReference type="KEGG" id="tas:TASI_0182"/>